<comment type="function">
    <text evidence="11">Catalyzes the addition and repair of the essential 3'-terminal CCA sequence in tRNAs without using a nucleic acid template. Adds these three nucleotides in the order of C, C, and A to the tRNA nucleotide-73, using CTP and ATP as substrates and producing inorganic pyrophosphate. tRNA 3'-terminal CCA addition is required both for tRNA processing and repair. Also involved in tRNA surveillance by mediating tandem CCA addition to generate a CCACCA at the 3' terminus of unstable tRNAs. While stable tRNAs receive only 3'-terminal CCA, unstable tRNAs are marked with CCACCA and rapidly degraded.</text>
</comment>
<evidence type="ECO:0000256" key="3">
    <source>
        <dbReference type="ARBA" id="ARBA00022694"/>
    </source>
</evidence>
<evidence type="ECO:0000313" key="13">
    <source>
        <dbReference type="EMBL" id="MCB6182856.1"/>
    </source>
</evidence>
<dbReference type="PANTHER" id="PTHR47545:SF1">
    <property type="entry name" value="MULTIFUNCTIONAL CCA PROTEIN"/>
    <property type="match status" value="1"/>
</dbReference>
<keyword evidence="10 11" id="KW-0694">RNA-binding</keyword>
<dbReference type="EMBL" id="JAJBZT010000002">
    <property type="protein sequence ID" value="MCB6182856.1"/>
    <property type="molecule type" value="Genomic_DNA"/>
</dbReference>
<dbReference type="Gene3D" id="1.10.3090.10">
    <property type="entry name" value="cca-adding enzyme, domain 2"/>
    <property type="match status" value="1"/>
</dbReference>
<dbReference type="CDD" id="cd00077">
    <property type="entry name" value="HDc"/>
    <property type="match status" value="1"/>
</dbReference>
<dbReference type="InterPro" id="IPR012006">
    <property type="entry name" value="CCA_bact"/>
</dbReference>
<dbReference type="InterPro" id="IPR050124">
    <property type="entry name" value="tRNA_CCA-adding_enzyme"/>
</dbReference>
<dbReference type="EC" id="3.1.4.-" evidence="11"/>
<keyword evidence="14" id="KW-1185">Reference proteome</keyword>
<keyword evidence="1 11" id="KW-0533">Nickel</keyword>
<gene>
    <name evidence="11" type="primary">cca</name>
    <name evidence="13" type="ORF">LIN78_04740</name>
</gene>
<feature type="binding site" evidence="11">
    <location>
        <position position="146"/>
    </location>
    <ligand>
        <name>CTP</name>
        <dbReference type="ChEBI" id="CHEBI:37563"/>
    </ligand>
</feature>
<dbReference type="InterPro" id="IPR003607">
    <property type="entry name" value="HD/PDEase_dom"/>
</dbReference>
<dbReference type="CDD" id="cd05398">
    <property type="entry name" value="NT_ClassII-CCAase"/>
    <property type="match status" value="1"/>
</dbReference>
<dbReference type="HAMAP" id="MF_01262">
    <property type="entry name" value="CCA_bact_type2"/>
    <property type="match status" value="1"/>
</dbReference>
<reference evidence="13" key="1">
    <citation type="submission" date="2021-10" db="EMBL/GenBank/DDBJ databases">
        <title>The complete genome sequence of Leeia sp. TBRC 13508.</title>
        <authorList>
            <person name="Charoenyingcharoen P."/>
            <person name="Yukphan P."/>
        </authorList>
    </citation>
    <scope>NUCLEOTIDE SEQUENCE</scope>
    <source>
        <strain evidence="13">TBRC 13508</strain>
    </source>
</reference>
<feature type="binding site" evidence="11">
    <location>
        <position position="17"/>
    </location>
    <ligand>
        <name>ATP</name>
        <dbReference type="ChEBI" id="CHEBI:30616"/>
    </ligand>
</feature>
<dbReference type="PROSITE" id="PS51831">
    <property type="entry name" value="HD"/>
    <property type="match status" value="1"/>
</dbReference>
<evidence type="ECO:0000259" key="12">
    <source>
        <dbReference type="PROSITE" id="PS51831"/>
    </source>
</evidence>
<keyword evidence="8 11" id="KW-0067">ATP-binding</keyword>
<feature type="binding site" evidence="11">
    <location>
        <position position="100"/>
    </location>
    <ligand>
        <name>CTP</name>
        <dbReference type="ChEBI" id="CHEBI:37563"/>
    </ligand>
</feature>
<evidence type="ECO:0000313" key="14">
    <source>
        <dbReference type="Proteomes" id="UP001165395"/>
    </source>
</evidence>
<protein>
    <recommendedName>
        <fullName evidence="11">Multifunctional CCA protein</fullName>
    </recommendedName>
    <domain>
        <recommendedName>
            <fullName evidence="11">CCA-adding enzyme</fullName>
            <ecNumber evidence="11">2.7.7.72</ecNumber>
        </recommendedName>
        <alternativeName>
            <fullName evidence="11">CCA tRNA nucleotidyltransferase</fullName>
        </alternativeName>
        <alternativeName>
            <fullName evidence="11">tRNA CCA-pyrophosphorylase</fullName>
        </alternativeName>
        <alternativeName>
            <fullName evidence="11">tRNA adenylyl-/cytidylyl-transferase</fullName>
        </alternativeName>
        <alternativeName>
            <fullName evidence="11">tRNA nucleotidyltransferase</fullName>
        </alternativeName>
        <alternativeName>
            <fullName evidence="11">tRNA-NT</fullName>
        </alternativeName>
    </domain>
    <domain>
        <recommendedName>
            <fullName evidence="11">2'-nucleotidase</fullName>
            <ecNumber evidence="11">3.1.3.-</ecNumber>
        </recommendedName>
    </domain>
    <domain>
        <recommendedName>
            <fullName evidence="11">2',3'-cyclic phosphodiesterase</fullName>
            <ecNumber evidence="11">3.1.4.-</ecNumber>
        </recommendedName>
    </domain>
    <domain>
        <recommendedName>
            <fullName evidence="11">Phosphatase</fullName>
        </recommendedName>
    </domain>
</protein>
<dbReference type="Pfam" id="PF01966">
    <property type="entry name" value="HD"/>
    <property type="match status" value="1"/>
</dbReference>
<feature type="domain" description="HD" evidence="12">
    <location>
        <begin position="234"/>
        <end position="335"/>
    </location>
</feature>
<comment type="miscellaneous">
    <text evidence="11">A single active site specifically recognizes both ATP and CTP and is responsible for their addition.</text>
</comment>
<evidence type="ECO:0000256" key="6">
    <source>
        <dbReference type="ARBA" id="ARBA00022741"/>
    </source>
</evidence>
<keyword evidence="4 11" id="KW-0548">Nucleotidyltransferase</keyword>
<evidence type="ECO:0000256" key="7">
    <source>
        <dbReference type="ARBA" id="ARBA00022800"/>
    </source>
</evidence>
<feature type="binding site" evidence="11">
    <location>
        <position position="149"/>
    </location>
    <ligand>
        <name>ATP</name>
        <dbReference type="ChEBI" id="CHEBI:30616"/>
    </ligand>
</feature>
<organism evidence="13 14">
    <name type="scientific">Leeia speluncae</name>
    <dbReference type="NCBI Taxonomy" id="2884804"/>
    <lineage>
        <taxon>Bacteria</taxon>
        <taxon>Pseudomonadati</taxon>
        <taxon>Pseudomonadota</taxon>
        <taxon>Betaproteobacteria</taxon>
        <taxon>Neisseriales</taxon>
        <taxon>Leeiaceae</taxon>
        <taxon>Leeia</taxon>
    </lineage>
</organism>
<feature type="binding site" evidence="11">
    <location>
        <position position="17"/>
    </location>
    <ligand>
        <name>CTP</name>
        <dbReference type="ChEBI" id="CHEBI:37563"/>
    </ligand>
</feature>
<dbReference type="NCBIfam" id="NF008137">
    <property type="entry name" value="PRK10885.1"/>
    <property type="match status" value="1"/>
</dbReference>
<dbReference type="InterPro" id="IPR043519">
    <property type="entry name" value="NT_sf"/>
</dbReference>
<evidence type="ECO:0000256" key="5">
    <source>
        <dbReference type="ARBA" id="ARBA00022723"/>
    </source>
</evidence>
<keyword evidence="9 11" id="KW-0460">Magnesium</keyword>
<dbReference type="HAMAP" id="MF_01261">
    <property type="entry name" value="CCA_bact_type1"/>
    <property type="match status" value="1"/>
</dbReference>
<comment type="cofactor">
    <cofactor evidence="11">
        <name>Mg(2+)</name>
        <dbReference type="ChEBI" id="CHEBI:18420"/>
    </cofactor>
    <text evidence="11">Magnesium is required for nucleotidyltransferase activity.</text>
</comment>
<feature type="binding site" evidence="11">
    <location>
        <position position="146"/>
    </location>
    <ligand>
        <name>ATP</name>
        <dbReference type="ChEBI" id="CHEBI:30616"/>
    </ligand>
</feature>
<keyword evidence="11 13" id="KW-0378">Hydrolase</keyword>
<dbReference type="GO" id="GO:0004810">
    <property type="term" value="F:CCA tRNA nucleotidyltransferase activity"/>
    <property type="evidence" value="ECO:0007669"/>
    <property type="project" value="UniProtKB-EC"/>
</dbReference>
<comment type="caution">
    <text evidence="13">The sequence shown here is derived from an EMBL/GenBank/DDBJ whole genome shotgun (WGS) entry which is preliminary data.</text>
</comment>
<comment type="similarity">
    <text evidence="11">Belongs to the tRNA nucleotidyltransferase/poly(A) polymerase family. Bacterial CCA-adding enzyme type 1 subfamily.</text>
</comment>
<name>A0ABS8D3V0_9NEIS</name>
<evidence type="ECO:0000256" key="10">
    <source>
        <dbReference type="ARBA" id="ARBA00022884"/>
    </source>
</evidence>
<comment type="catalytic activity">
    <reaction evidence="11">
        <text>a tRNA precursor + 2 CTP + ATP = a tRNA with a 3' CCA end + 3 diphosphate</text>
        <dbReference type="Rhea" id="RHEA:14433"/>
        <dbReference type="Rhea" id="RHEA-COMP:10465"/>
        <dbReference type="Rhea" id="RHEA-COMP:10468"/>
        <dbReference type="ChEBI" id="CHEBI:30616"/>
        <dbReference type="ChEBI" id="CHEBI:33019"/>
        <dbReference type="ChEBI" id="CHEBI:37563"/>
        <dbReference type="ChEBI" id="CHEBI:74896"/>
        <dbReference type="ChEBI" id="CHEBI:83071"/>
        <dbReference type="EC" id="2.7.7.72"/>
    </reaction>
</comment>
<dbReference type="EC" id="2.7.7.72" evidence="11"/>
<evidence type="ECO:0000256" key="4">
    <source>
        <dbReference type="ARBA" id="ARBA00022695"/>
    </source>
</evidence>
<feature type="binding site" evidence="11">
    <location>
        <position position="100"/>
    </location>
    <ligand>
        <name>ATP</name>
        <dbReference type="ChEBI" id="CHEBI:30616"/>
    </ligand>
</feature>
<keyword evidence="2 11" id="KW-0808">Transferase</keyword>
<dbReference type="Pfam" id="PF01743">
    <property type="entry name" value="PolyA_pol"/>
    <property type="match status" value="1"/>
</dbReference>
<keyword evidence="6 11" id="KW-0547">Nucleotide-binding</keyword>
<feature type="binding site" evidence="11">
    <location>
        <position position="149"/>
    </location>
    <ligand>
        <name>CTP</name>
        <dbReference type="ChEBI" id="CHEBI:37563"/>
    </ligand>
</feature>
<comment type="catalytic activity">
    <reaction evidence="11">
        <text>a tRNA with a 3' CCA end + 2 CTP + ATP = a tRNA with a 3' CCACCA end + 3 diphosphate</text>
        <dbReference type="Rhea" id="RHEA:76235"/>
        <dbReference type="Rhea" id="RHEA-COMP:10468"/>
        <dbReference type="Rhea" id="RHEA-COMP:18655"/>
        <dbReference type="ChEBI" id="CHEBI:30616"/>
        <dbReference type="ChEBI" id="CHEBI:33019"/>
        <dbReference type="ChEBI" id="CHEBI:37563"/>
        <dbReference type="ChEBI" id="CHEBI:83071"/>
        <dbReference type="ChEBI" id="CHEBI:195187"/>
    </reaction>
</comment>
<dbReference type="Proteomes" id="UP001165395">
    <property type="component" value="Unassembled WGS sequence"/>
</dbReference>
<dbReference type="Gene3D" id="3.30.460.10">
    <property type="entry name" value="Beta Polymerase, domain 2"/>
    <property type="match status" value="1"/>
</dbReference>
<keyword evidence="3 11" id="KW-0819">tRNA processing</keyword>
<dbReference type="Pfam" id="PF12627">
    <property type="entry name" value="PolyA_pol_RNAbd"/>
    <property type="match status" value="1"/>
</dbReference>
<dbReference type="InterPro" id="IPR032828">
    <property type="entry name" value="PolyA_RNA-bd"/>
</dbReference>
<comment type="subunit">
    <text evidence="11">Monomer. Can also form homodimers and oligomers.</text>
</comment>
<dbReference type="SUPFAM" id="SSF81301">
    <property type="entry name" value="Nucleotidyltransferase"/>
    <property type="match status" value="1"/>
</dbReference>
<keyword evidence="5 11" id="KW-0479">Metal-binding</keyword>
<evidence type="ECO:0000256" key="11">
    <source>
        <dbReference type="HAMAP-Rule" id="MF_01261"/>
    </source>
</evidence>
<dbReference type="InterPro" id="IPR002646">
    <property type="entry name" value="PolA_pol_head_dom"/>
</dbReference>
<proteinExistence type="inferred from homology"/>
<dbReference type="RefSeq" id="WP_227179007.1">
    <property type="nucleotide sequence ID" value="NZ_JAJBZT010000002.1"/>
</dbReference>
<keyword evidence="7 11" id="KW-0692">RNA repair</keyword>
<dbReference type="GO" id="GO:0016787">
    <property type="term" value="F:hydrolase activity"/>
    <property type="evidence" value="ECO:0007669"/>
    <property type="project" value="UniProtKB-KW"/>
</dbReference>
<dbReference type="PANTHER" id="PTHR47545">
    <property type="entry name" value="MULTIFUNCTIONAL CCA PROTEIN"/>
    <property type="match status" value="1"/>
</dbReference>
<evidence type="ECO:0000256" key="2">
    <source>
        <dbReference type="ARBA" id="ARBA00022679"/>
    </source>
</evidence>
<evidence type="ECO:0000256" key="1">
    <source>
        <dbReference type="ARBA" id="ARBA00022596"/>
    </source>
</evidence>
<comment type="cofactor">
    <cofactor evidence="11">
        <name>Ni(2+)</name>
        <dbReference type="ChEBI" id="CHEBI:49786"/>
    </cofactor>
    <text evidence="11">Nickel for phosphatase activity.</text>
</comment>
<dbReference type="PIRSF" id="PIRSF000813">
    <property type="entry name" value="CCA_bact"/>
    <property type="match status" value="1"/>
</dbReference>
<sequence>MMNDPLLHGLSVYIVGGAVRDRLLGLPIKDRDYVVVGTTAEEMQKRGFKSVGKDFPVFLHPKTKAEYALARTERKAGRGYTGFEVYASPEVSLEEDLARRDLTINAIAEDANGQLIDPFNGQADLVAKQLKHVSPAFIEDPVRILRLARFAGRFNFHVAPETMRLMQQMVSEGEVDYLVAERVWQEWAKGLMSDYPSKMVEILRDCGALARLLPELDALFGVPQTAVHHPEIDTGKHTMMCLQMAVRLKASLAERWAVLMHDVGKGLTPRADWPRHIGHEQAGIALVTQIAERLRVPSECRDLAVMACREHLNIHRFDELKHTTRLDLLSQCDAFRKPDRFKSLLKVCEADARGRLGFEEQTYPQTEKWLSVLAAAQSVNSGQIAKACATPDKIPDAIRMARLDAIKQLGI</sequence>
<evidence type="ECO:0000256" key="8">
    <source>
        <dbReference type="ARBA" id="ARBA00022840"/>
    </source>
</evidence>
<feature type="binding site" evidence="11">
    <location>
        <position position="20"/>
    </location>
    <ligand>
        <name>ATP</name>
        <dbReference type="ChEBI" id="CHEBI:30616"/>
    </ligand>
</feature>
<feature type="binding site" evidence="11">
    <location>
        <position position="30"/>
    </location>
    <ligand>
        <name>Mg(2+)</name>
        <dbReference type="ChEBI" id="CHEBI:18420"/>
    </ligand>
</feature>
<feature type="binding site" evidence="11">
    <location>
        <position position="20"/>
    </location>
    <ligand>
        <name>CTP</name>
        <dbReference type="ChEBI" id="CHEBI:37563"/>
    </ligand>
</feature>
<dbReference type="InterPro" id="IPR006674">
    <property type="entry name" value="HD_domain"/>
</dbReference>
<evidence type="ECO:0000256" key="9">
    <source>
        <dbReference type="ARBA" id="ARBA00022842"/>
    </source>
</evidence>
<accession>A0ABS8D3V0</accession>
<keyword evidence="11" id="KW-0511">Multifunctional enzyme</keyword>
<dbReference type="EC" id="3.1.3.-" evidence="11"/>
<comment type="domain">
    <text evidence="11">Comprises two domains: an N-terminal domain containing the nucleotidyltransferase activity and a C-terminal HD domain associated with both phosphodiesterase and phosphatase activities.</text>
</comment>
<feature type="binding site" evidence="11">
    <location>
        <position position="32"/>
    </location>
    <ligand>
        <name>Mg(2+)</name>
        <dbReference type="ChEBI" id="CHEBI:18420"/>
    </ligand>
</feature>
<dbReference type="SUPFAM" id="SSF81891">
    <property type="entry name" value="Poly A polymerase C-terminal region-like"/>
    <property type="match status" value="1"/>
</dbReference>